<dbReference type="EMBL" id="AP010904">
    <property type="protein sequence ID" value="BAH73650.1"/>
    <property type="molecule type" value="Genomic_DNA"/>
</dbReference>
<organism evidence="1 2">
    <name type="scientific">Solidesulfovibrio magneticus (strain ATCC 700980 / DSM 13731 / RS-1)</name>
    <name type="common">Desulfovibrio magneticus</name>
    <dbReference type="NCBI Taxonomy" id="573370"/>
    <lineage>
        <taxon>Bacteria</taxon>
        <taxon>Pseudomonadati</taxon>
        <taxon>Thermodesulfobacteriota</taxon>
        <taxon>Desulfovibrionia</taxon>
        <taxon>Desulfovibrionales</taxon>
        <taxon>Desulfovibrionaceae</taxon>
        <taxon>Solidesulfovibrio</taxon>
    </lineage>
</organism>
<evidence type="ECO:0000313" key="1">
    <source>
        <dbReference type="EMBL" id="BAH73650.1"/>
    </source>
</evidence>
<gene>
    <name evidence="1" type="ordered locus">DMR_01590</name>
</gene>
<sequence length="122" mass="13807">MTPFSLPKRQRAPTLGFGGYVPGQNHLPAHLLDQETIPRSLEFFSRGRPPSASFAPVKNNPLLYAWLHKKINHGRLGGFQAIPPILDFWTFRVHPLKIFWPRFLRAETLADPARERAAATGL</sequence>
<dbReference type="KEGG" id="dma:DMR_01590"/>
<protein>
    <submittedName>
        <fullName evidence="1">Uncharacterized protein</fullName>
    </submittedName>
</protein>
<keyword evidence="2" id="KW-1185">Reference proteome</keyword>
<evidence type="ECO:0000313" key="2">
    <source>
        <dbReference type="Proteomes" id="UP000009071"/>
    </source>
</evidence>
<accession>C4XTY5</accession>
<reference evidence="1 2" key="1">
    <citation type="journal article" date="2009" name="Genome Res.">
        <title>Whole genome sequence of Desulfovibrio magneticus strain RS-1 revealed common gene clusters in magnetotactic bacteria.</title>
        <authorList>
            <person name="Nakazawa H."/>
            <person name="Arakaki A."/>
            <person name="Narita-Yamada S."/>
            <person name="Yashiro I."/>
            <person name="Jinno K."/>
            <person name="Aoki N."/>
            <person name="Tsuruyama A."/>
            <person name="Okamura Y."/>
            <person name="Tanikawa S."/>
            <person name="Fujita N."/>
            <person name="Takeyama H."/>
            <person name="Matsunaga T."/>
        </authorList>
    </citation>
    <scope>NUCLEOTIDE SEQUENCE [LARGE SCALE GENOMIC DNA]</scope>
    <source>
        <strain evidence="2">ATCC 700980 / DSM 13731 / RS-1</strain>
    </source>
</reference>
<dbReference type="AlphaFoldDB" id="C4XTY5"/>
<dbReference type="HOGENOM" id="CLU_2023008_0_0_7"/>
<dbReference type="Proteomes" id="UP000009071">
    <property type="component" value="Chromosome"/>
</dbReference>
<proteinExistence type="predicted"/>
<name>C4XTY5_SOLM1</name>